<dbReference type="Gene3D" id="3.40.1190.20">
    <property type="match status" value="1"/>
</dbReference>
<evidence type="ECO:0000256" key="2">
    <source>
        <dbReference type="ARBA" id="ARBA00012104"/>
    </source>
</evidence>
<evidence type="ECO:0000256" key="6">
    <source>
        <dbReference type="ARBA" id="ARBA00022840"/>
    </source>
</evidence>
<dbReference type="InterPro" id="IPR004625">
    <property type="entry name" value="PyrdxlKinase"/>
</dbReference>
<dbReference type="NCBIfam" id="TIGR00687">
    <property type="entry name" value="pyridox_kin"/>
    <property type="match status" value="1"/>
</dbReference>
<dbReference type="AlphaFoldDB" id="A0A420XX06"/>
<dbReference type="GO" id="GO:0005829">
    <property type="term" value="C:cytosol"/>
    <property type="evidence" value="ECO:0007669"/>
    <property type="project" value="TreeGrafter"/>
</dbReference>
<evidence type="ECO:0000259" key="7">
    <source>
        <dbReference type="Pfam" id="PF08543"/>
    </source>
</evidence>
<keyword evidence="3" id="KW-0808">Transferase</keyword>
<protein>
    <recommendedName>
        <fullName evidence="2">pyridoxal kinase</fullName>
        <ecNumber evidence="2">2.7.1.35</ecNumber>
    </recommendedName>
</protein>
<dbReference type="GO" id="GO:0008478">
    <property type="term" value="F:pyridoxal kinase activity"/>
    <property type="evidence" value="ECO:0007669"/>
    <property type="project" value="UniProtKB-EC"/>
</dbReference>
<feature type="domain" description="Pyridoxamine kinase/Phosphomethylpyrimidine kinase" evidence="7">
    <location>
        <begin position="85"/>
        <end position="241"/>
    </location>
</feature>
<reference evidence="8 9" key="1">
    <citation type="submission" date="2018-08" db="EMBL/GenBank/DDBJ databases">
        <title>Draft genome of the lignicolous fungus Coniochaeta pulveracea.</title>
        <authorList>
            <person name="Borstlap C.J."/>
            <person name="De Witt R.N."/>
            <person name="Botha A."/>
            <person name="Volschenk H."/>
        </authorList>
    </citation>
    <scope>NUCLEOTIDE SEQUENCE [LARGE SCALE GENOMIC DNA]</scope>
    <source>
        <strain evidence="8 9">CAB683</strain>
    </source>
</reference>
<proteinExistence type="inferred from homology"/>
<dbReference type="SUPFAM" id="SSF53613">
    <property type="entry name" value="Ribokinase-like"/>
    <property type="match status" value="1"/>
</dbReference>
<dbReference type="EMBL" id="QVQW01000116">
    <property type="protein sequence ID" value="RKU40187.1"/>
    <property type="molecule type" value="Genomic_DNA"/>
</dbReference>
<keyword evidence="6" id="KW-0067">ATP-binding</keyword>
<evidence type="ECO:0000256" key="5">
    <source>
        <dbReference type="ARBA" id="ARBA00022777"/>
    </source>
</evidence>
<dbReference type="PANTHER" id="PTHR10534:SF2">
    <property type="entry name" value="PYRIDOXAL KINASE"/>
    <property type="match status" value="1"/>
</dbReference>
<dbReference type="InterPro" id="IPR029056">
    <property type="entry name" value="Ribokinase-like"/>
</dbReference>
<evidence type="ECO:0000313" key="8">
    <source>
        <dbReference type="EMBL" id="RKU40187.1"/>
    </source>
</evidence>
<dbReference type="EC" id="2.7.1.35" evidence="2"/>
<organism evidence="8 9">
    <name type="scientific">Coniochaeta pulveracea</name>
    <dbReference type="NCBI Taxonomy" id="177199"/>
    <lineage>
        <taxon>Eukaryota</taxon>
        <taxon>Fungi</taxon>
        <taxon>Dikarya</taxon>
        <taxon>Ascomycota</taxon>
        <taxon>Pezizomycotina</taxon>
        <taxon>Sordariomycetes</taxon>
        <taxon>Sordariomycetidae</taxon>
        <taxon>Coniochaetales</taxon>
        <taxon>Coniochaetaceae</taxon>
        <taxon>Coniochaeta</taxon>
    </lineage>
</organism>
<dbReference type="CDD" id="cd01173">
    <property type="entry name" value="pyridoxal_pyridoxamine_kinase"/>
    <property type="match status" value="1"/>
</dbReference>
<evidence type="ECO:0000256" key="1">
    <source>
        <dbReference type="ARBA" id="ARBA00008805"/>
    </source>
</evidence>
<dbReference type="STRING" id="177199.A0A420XX06"/>
<dbReference type="GO" id="GO:0009443">
    <property type="term" value="P:pyridoxal 5'-phosphate salvage"/>
    <property type="evidence" value="ECO:0007669"/>
    <property type="project" value="InterPro"/>
</dbReference>
<dbReference type="Proteomes" id="UP000275385">
    <property type="component" value="Unassembled WGS sequence"/>
</dbReference>
<keyword evidence="9" id="KW-1185">Reference proteome</keyword>
<dbReference type="Pfam" id="PF08543">
    <property type="entry name" value="Phos_pyr_kin"/>
    <property type="match status" value="1"/>
</dbReference>
<keyword evidence="4" id="KW-0547">Nucleotide-binding</keyword>
<dbReference type="OrthoDB" id="2104723at2759"/>
<comment type="similarity">
    <text evidence="1">Belongs to the pyridoxine kinase family.</text>
</comment>
<dbReference type="PANTHER" id="PTHR10534">
    <property type="entry name" value="PYRIDOXAL KINASE"/>
    <property type="match status" value="1"/>
</dbReference>
<sequence length="354" mass="38954">MSSEPPVPETRVLAVASHVVSGNVGNKIAVFAMQSLGCDVAALNTVQFSNHTGYKQWTGTRVSAQEITDLWTGLKQSYLDDFDMMLTGYIPGAEAVKAVGQIAEELKAKMQSKPGSFFWVLDPVMGDNGNLYVAKDVVPEYKKLMGSADLILPNQFEAELLSDVKIVDMKSLEEAIETIHQRYGIPHIIITSVTLTHPDHPITSLSVVGSTMTSDRRARPFKIVFPAIDAYFSGTGDMFSALALVRMREAIMAAPGLSQTPSWVSSDDVAPTDLPLAKAAEKVLASMNEVLHKTSRQMEQEMVRVKAEIEGLDIGQEEKAKRLHLLQSRANELRLVRNVESLRNPNVEFRAKKV</sequence>
<keyword evidence="5 8" id="KW-0418">Kinase</keyword>
<name>A0A420XX06_9PEZI</name>
<comment type="caution">
    <text evidence="8">The sequence shown here is derived from an EMBL/GenBank/DDBJ whole genome shotgun (WGS) entry which is preliminary data.</text>
</comment>
<evidence type="ECO:0000256" key="3">
    <source>
        <dbReference type="ARBA" id="ARBA00022679"/>
    </source>
</evidence>
<accession>A0A420XX06</accession>
<dbReference type="InterPro" id="IPR013749">
    <property type="entry name" value="PM/HMP-P_kinase-1"/>
</dbReference>
<gene>
    <name evidence="8" type="primary">BUD16</name>
    <name evidence="8" type="ORF">DL546_001834</name>
</gene>
<dbReference type="GO" id="GO:0005524">
    <property type="term" value="F:ATP binding"/>
    <property type="evidence" value="ECO:0007669"/>
    <property type="project" value="UniProtKB-KW"/>
</dbReference>
<evidence type="ECO:0000313" key="9">
    <source>
        <dbReference type="Proteomes" id="UP000275385"/>
    </source>
</evidence>
<evidence type="ECO:0000256" key="4">
    <source>
        <dbReference type="ARBA" id="ARBA00022741"/>
    </source>
</evidence>